<evidence type="ECO:0000256" key="3">
    <source>
        <dbReference type="ARBA" id="ARBA00007164"/>
    </source>
</evidence>
<dbReference type="SUPFAM" id="SSF56601">
    <property type="entry name" value="beta-lactamase/transpeptidase-like"/>
    <property type="match status" value="1"/>
</dbReference>
<protein>
    <recommendedName>
        <fullName evidence="4">serine-type D-Ala-D-Ala carboxypeptidase</fullName>
        <ecNumber evidence="4">3.4.16.4</ecNumber>
    </recommendedName>
</protein>
<evidence type="ECO:0000256" key="6">
    <source>
        <dbReference type="ARBA" id="ARBA00022670"/>
    </source>
</evidence>
<accession>A0A923RWE7</accession>
<feature type="chain" id="PRO_5037829439" description="serine-type D-Ala-D-Ala carboxypeptidase" evidence="18">
    <location>
        <begin position="32"/>
        <end position="485"/>
    </location>
</feature>
<dbReference type="RefSeq" id="WP_107631901.1">
    <property type="nucleotide sequence ID" value="NZ_JACOPL010000005.1"/>
</dbReference>
<evidence type="ECO:0000256" key="5">
    <source>
        <dbReference type="ARBA" id="ARBA00022645"/>
    </source>
</evidence>
<dbReference type="Gene3D" id="2.60.410.10">
    <property type="entry name" value="D-Ala-D-Ala carboxypeptidase, C-terminal domain"/>
    <property type="match status" value="1"/>
</dbReference>
<keyword evidence="7 18" id="KW-0732">Signal</keyword>
<comment type="function">
    <text evidence="1">Removes C-terminal D-alanyl residues from sugar-peptide cell wall precursors.</text>
</comment>
<comment type="catalytic activity">
    <reaction evidence="12">
        <text>Preferential cleavage: (Ac)2-L-Lys-D-Ala-|-D-Ala. Also transpeptidation of peptidyl-alanyl moieties that are N-acyl substituents of D-alanine.</text>
        <dbReference type="EC" id="3.4.16.4"/>
    </reaction>
</comment>
<keyword evidence="6" id="KW-0645">Protease</keyword>
<evidence type="ECO:0000256" key="10">
    <source>
        <dbReference type="ARBA" id="ARBA00022984"/>
    </source>
</evidence>
<feature type="active site" description="Proton acceptor" evidence="13">
    <location>
        <position position="101"/>
    </location>
</feature>
<evidence type="ECO:0000256" key="11">
    <source>
        <dbReference type="ARBA" id="ARBA00023316"/>
    </source>
</evidence>
<feature type="region of interest" description="Disordered" evidence="16">
    <location>
        <begin position="32"/>
        <end position="59"/>
    </location>
</feature>
<evidence type="ECO:0000256" key="9">
    <source>
        <dbReference type="ARBA" id="ARBA00022960"/>
    </source>
</evidence>
<comment type="pathway">
    <text evidence="2">Cell wall biogenesis; peptidoglycan biosynthesis.</text>
</comment>
<keyword evidence="17" id="KW-1133">Transmembrane helix</keyword>
<feature type="signal peptide" evidence="18">
    <location>
        <begin position="1"/>
        <end position="31"/>
    </location>
</feature>
<feature type="active site" evidence="13">
    <location>
        <position position="157"/>
    </location>
</feature>
<keyword evidence="17" id="KW-0472">Membrane</keyword>
<dbReference type="PANTHER" id="PTHR21581:SF6">
    <property type="entry name" value="TRAFFICKING PROTEIN PARTICLE COMPLEX SUBUNIT 12"/>
    <property type="match status" value="1"/>
</dbReference>
<feature type="binding site" evidence="14">
    <location>
        <position position="270"/>
    </location>
    <ligand>
        <name>substrate</name>
    </ligand>
</feature>
<evidence type="ECO:0000256" key="2">
    <source>
        <dbReference type="ARBA" id="ARBA00004752"/>
    </source>
</evidence>
<dbReference type="Gene3D" id="3.40.710.10">
    <property type="entry name" value="DD-peptidase/beta-lactamase superfamily"/>
    <property type="match status" value="1"/>
</dbReference>
<evidence type="ECO:0000256" key="12">
    <source>
        <dbReference type="ARBA" id="ARBA00034000"/>
    </source>
</evidence>
<evidence type="ECO:0000256" key="14">
    <source>
        <dbReference type="PIRSR" id="PIRSR618044-2"/>
    </source>
</evidence>
<evidence type="ECO:0000313" key="21">
    <source>
        <dbReference type="Proteomes" id="UP000606499"/>
    </source>
</evidence>
<feature type="active site" description="Acyl-ester intermediate" evidence="13">
    <location>
        <position position="98"/>
    </location>
</feature>
<evidence type="ECO:0000256" key="18">
    <source>
        <dbReference type="SAM" id="SignalP"/>
    </source>
</evidence>
<keyword evidence="17" id="KW-0812">Transmembrane</keyword>
<dbReference type="EMBL" id="JACOPL010000005">
    <property type="protein sequence ID" value="MBC5725146.1"/>
    <property type="molecule type" value="Genomic_DNA"/>
</dbReference>
<dbReference type="GO" id="GO:0006508">
    <property type="term" value="P:proteolysis"/>
    <property type="evidence" value="ECO:0007669"/>
    <property type="project" value="UniProtKB-KW"/>
</dbReference>
<dbReference type="EC" id="3.4.16.4" evidence="4"/>
<keyword evidence="5 20" id="KW-0121">Carboxypeptidase</keyword>
<dbReference type="InterPro" id="IPR012338">
    <property type="entry name" value="Beta-lactam/transpept-like"/>
</dbReference>
<dbReference type="PANTHER" id="PTHR21581">
    <property type="entry name" value="D-ALANYL-D-ALANINE CARBOXYPEPTIDASE"/>
    <property type="match status" value="1"/>
</dbReference>
<dbReference type="GO" id="GO:0008360">
    <property type="term" value="P:regulation of cell shape"/>
    <property type="evidence" value="ECO:0007669"/>
    <property type="project" value="UniProtKB-KW"/>
</dbReference>
<name>A0A923RWE7_9FIRM</name>
<keyword evidence="10" id="KW-0573">Peptidoglycan synthesis</keyword>
<evidence type="ECO:0000256" key="4">
    <source>
        <dbReference type="ARBA" id="ARBA00012448"/>
    </source>
</evidence>
<dbReference type="InterPro" id="IPR012907">
    <property type="entry name" value="Peptidase_S11_C"/>
</dbReference>
<dbReference type="AlphaFoldDB" id="A0A923RWE7"/>
<evidence type="ECO:0000256" key="8">
    <source>
        <dbReference type="ARBA" id="ARBA00022801"/>
    </source>
</evidence>
<dbReference type="SUPFAM" id="SSF69189">
    <property type="entry name" value="Penicillin-binding protein associated domain"/>
    <property type="match status" value="1"/>
</dbReference>
<feature type="domain" description="Peptidase S11 D-Ala-D-Ala carboxypeptidase A C-terminal" evidence="19">
    <location>
        <begin position="326"/>
        <end position="418"/>
    </location>
</feature>
<keyword evidence="8" id="KW-0378">Hydrolase</keyword>
<dbReference type="GO" id="GO:0071555">
    <property type="term" value="P:cell wall organization"/>
    <property type="evidence" value="ECO:0007669"/>
    <property type="project" value="UniProtKB-KW"/>
</dbReference>
<dbReference type="InterPro" id="IPR018044">
    <property type="entry name" value="Peptidase_S11"/>
</dbReference>
<dbReference type="Pfam" id="PF00768">
    <property type="entry name" value="Peptidase_S11"/>
    <property type="match status" value="1"/>
</dbReference>
<dbReference type="GO" id="GO:0009252">
    <property type="term" value="P:peptidoglycan biosynthetic process"/>
    <property type="evidence" value="ECO:0007669"/>
    <property type="project" value="UniProtKB-KW"/>
</dbReference>
<dbReference type="InterPro" id="IPR037167">
    <property type="entry name" value="Peptidase_S11_C_sf"/>
</dbReference>
<keyword evidence="21" id="KW-1185">Reference proteome</keyword>
<dbReference type="InterPro" id="IPR001967">
    <property type="entry name" value="Peptidase_S11_N"/>
</dbReference>
<sequence>MKSNVFFRRLTALALCFLFLFSAAPLPRASATVGEDDTLSSQNDTDAAEGGDAKIESGTTAGGLADPLIDATAALLVNADTGMVLYEKNADERRYPASTTKVMTALLTLEHVEDLEEIVTAQESDFENVTADSSNADIKVGEQVRVIDLLYALMLPSANEAAYMLARHVGGSYEEFVNMMNARAQELGCTGTHFSNPCGLHADDHYSTARDLLLISQAAMQDETFVTIAETAQYRMPATNMHDSRIIFTTNQLIFRRTDPWSNVYAKGIKTGHTSQAGNCLVSYAEKGGAKLYSVLLGCADAPDSSTVAKSFTETNRLFDWGFENFVSKTLAKQGQEITHVNVRLSTDADEVVLTAKNDLVATLPKNLEVDQLEQFPTIPDSKDAPIKAGDVIGSITYSYGGVEYGTVELVSLNDVERSNVLYYADKLENFFKSTAFKVILVVLAIFVVLYILFNLTFGGMRRRKQRKNMRARYENSNYQRRRRR</sequence>
<dbReference type="Pfam" id="PF07943">
    <property type="entry name" value="PBP5_C"/>
    <property type="match status" value="1"/>
</dbReference>
<dbReference type="InterPro" id="IPR015956">
    <property type="entry name" value="Peniciliin-bd_prot_C_sf"/>
</dbReference>
<evidence type="ECO:0000313" key="20">
    <source>
        <dbReference type="EMBL" id="MBC5725146.1"/>
    </source>
</evidence>
<evidence type="ECO:0000256" key="15">
    <source>
        <dbReference type="RuleBase" id="RU004016"/>
    </source>
</evidence>
<evidence type="ECO:0000256" key="1">
    <source>
        <dbReference type="ARBA" id="ARBA00003217"/>
    </source>
</evidence>
<dbReference type="GO" id="GO:0009002">
    <property type="term" value="F:serine-type D-Ala-D-Ala carboxypeptidase activity"/>
    <property type="evidence" value="ECO:0007669"/>
    <property type="project" value="UniProtKB-EC"/>
</dbReference>
<evidence type="ECO:0000259" key="19">
    <source>
        <dbReference type="SMART" id="SM00936"/>
    </source>
</evidence>
<comment type="similarity">
    <text evidence="3 15">Belongs to the peptidase S11 family.</text>
</comment>
<dbReference type="Proteomes" id="UP000606499">
    <property type="component" value="Unassembled WGS sequence"/>
</dbReference>
<gene>
    <name evidence="20" type="ORF">H8S45_06700</name>
</gene>
<dbReference type="PRINTS" id="PR00725">
    <property type="entry name" value="DADACBPTASE1"/>
</dbReference>
<feature type="transmembrane region" description="Helical" evidence="17">
    <location>
        <begin position="439"/>
        <end position="461"/>
    </location>
</feature>
<evidence type="ECO:0000256" key="16">
    <source>
        <dbReference type="SAM" id="MobiDB-lite"/>
    </source>
</evidence>
<dbReference type="SMART" id="SM00936">
    <property type="entry name" value="PBP5_C"/>
    <property type="match status" value="1"/>
</dbReference>
<evidence type="ECO:0000256" key="17">
    <source>
        <dbReference type="SAM" id="Phobius"/>
    </source>
</evidence>
<keyword evidence="11" id="KW-0961">Cell wall biogenesis/degradation</keyword>
<evidence type="ECO:0000256" key="13">
    <source>
        <dbReference type="PIRSR" id="PIRSR618044-1"/>
    </source>
</evidence>
<comment type="caution">
    <text evidence="20">The sequence shown here is derived from an EMBL/GenBank/DDBJ whole genome shotgun (WGS) entry which is preliminary data.</text>
</comment>
<keyword evidence="9" id="KW-0133">Cell shape</keyword>
<reference evidence="20" key="1">
    <citation type="submission" date="2020-08" db="EMBL/GenBank/DDBJ databases">
        <title>Genome public.</title>
        <authorList>
            <person name="Liu C."/>
            <person name="Sun Q."/>
        </authorList>
    </citation>
    <scope>NUCLEOTIDE SEQUENCE</scope>
    <source>
        <strain evidence="20">NSJ-28</strain>
    </source>
</reference>
<proteinExistence type="inferred from homology"/>
<organism evidence="20 21">
    <name type="scientific">Agathobaculum faecis</name>
    <dbReference type="NCBI Taxonomy" id="2763013"/>
    <lineage>
        <taxon>Bacteria</taxon>
        <taxon>Bacillati</taxon>
        <taxon>Bacillota</taxon>
        <taxon>Clostridia</taxon>
        <taxon>Eubacteriales</taxon>
        <taxon>Butyricicoccaceae</taxon>
        <taxon>Agathobaculum</taxon>
    </lineage>
</organism>
<evidence type="ECO:0000256" key="7">
    <source>
        <dbReference type="ARBA" id="ARBA00022729"/>
    </source>
</evidence>